<keyword evidence="1" id="KW-0732">Signal</keyword>
<proteinExistence type="predicted"/>
<reference evidence="2" key="1">
    <citation type="journal article" date="2023" name="GigaByte">
        <title>Genome assembly of the bearded iris, Iris pallida Lam.</title>
        <authorList>
            <person name="Bruccoleri R.E."/>
            <person name="Oakeley E.J."/>
            <person name="Faust A.M.E."/>
            <person name="Altorfer M."/>
            <person name="Dessus-Babus S."/>
            <person name="Burckhardt D."/>
            <person name="Oertli M."/>
            <person name="Naumann U."/>
            <person name="Petersen F."/>
            <person name="Wong J."/>
        </authorList>
    </citation>
    <scope>NUCLEOTIDE SEQUENCE</scope>
    <source>
        <strain evidence="2">GSM-AAB239-AS_SAM_17_03QT</strain>
    </source>
</reference>
<feature type="signal peptide" evidence="1">
    <location>
        <begin position="1"/>
        <end position="19"/>
    </location>
</feature>
<protein>
    <recommendedName>
        <fullName evidence="4">Secreted protein</fullName>
    </recommendedName>
</protein>
<dbReference type="Proteomes" id="UP001140949">
    <property type="component" value="Unassembled WGS sequence"/>
</dbReference>
<evidence type="ECO:0000313" key="2">
    <source>
        <dbReference type="EMBL" id="KAJ6841685.1"/>
    </source>
</evidence>
<evidence type="ECO:0000256" key="1">
    <source>
        <dbReference type="SAM" id="SignalP"/>
    </source>
</evidence>
<keyword evidence="3" id="KW-1185">Reference proteome</keyword>
<dbReference type="AlphaFoldDB" id="A0AAX6HMZ6"/>
<dbReference type="EMBL" id="JANAVB010008400">
    <property type="protein sequence ID" value="KAJ6841685.1"/>
    <property type="molecule type" value="Genomic_DNA"/>
</dbReference>
<comment type="caution">
    <text evidence="2">The sequence shown here is derived from an EMBL/GenBank/DDBJ whole genome shotgun (WGS) entry which is preliminary data.</text>
</comment>
<name>A0AAX6HMZ6_IRIPA</name>
<feature type="chain" id="PRO_5043433211" description="Secreted protein" evidence="1">
    <location>
        <begin position="20"/>
        <end position="70"/>
    </location>
</feature>
<evidence type="ECO:0000313" key="3">
    <source>
        <dbReference type="Proteomes" id="UP001140949"/>
    </source>
</evidence>
<gene>
    <name evidence="2" type="ORF">M6B38_305800</name>
</gene>
<accession>A0AAX6HMZ6</accession>
<sequence length="70" mass="7455">MVRMQGACHCVLIFRSCLAVIVFNTSSCAISFGVRVSVRSYGSTECRKARSSSSWSMTLGGQGSRLESGG</sequence>
<organism evidence="2 3">
    <name type="scientific">Iris pallida</name>
    <name type="common">Sweet iris</name>
    <dbReference type="NCBI Taxonomy" id="29817"/>
    <lineage>
        <taxon>Eukaryota</taxon>
        <taxon>Viridiplantae</taxon>
        <taxon>Streptophyta</taxon>
        <taxon>Embryophyta</taxon>
        <taxon>Tracheophyta</taxon>
        <taxon>Spermatophyta</taxon>
        <taxon>Magnoliopsida</taxon>
        <taxon>Liliopsida</taxon>
        <taxon>Asparagales</taxon>
        <taxon>Iridaceae</taxon>
        <taxon>Iridoideae</taxon>
        <taxon>Irideae</taxon>
        <taxon>Iris</taxon>
    </lineage>
</organism>
<reference evidence="2" key="2">
    <citation type="submission" date="2023-04" db="EMBL/GenBank/DDBJ databases">
        <authorList>
            <person name="Bruccoleri R.E."/>
            <person name="Oakeley E.J."/>
            <person name="Faust A.-M."/>
            <person name="Dessus-Babus S."/>
            <person name="Altorfer M."/>
            <person name="Burckhardt D."/>
            <person name="Oertli M."/>
            <person name="Naumann U."/>
            <person name="Petersen F."/>
            <person name="Wong J."/>
        </authorList>
    </citation>
    <scope>NUCLEOTIDE SEQUENCE</scope>
    <source>
        <strain evidence="2">GSM-AAB239-AS_SAM_17_03QT</strain>
        <tissue evidence="2">Leaf</tissue>
    </source>
</reference>
<evidence type="ECO:0008006" key="4">
    <source>
        <dbReference type="Google" id="ProtNLM"/>
    </source>
</evidence>